<gene>
    <name evidence="2" type="ORF">RIEGSTA812A_PEG_1302</name>
</gene>
<dbReference type="SUPFAM" id="SSF51971">
    <property type="entry name" value="Nucleotide-binding domain"/>
    <property type="match status" value="1"/>
</dbReference>
<name>A0A484H6W6_9ZZZZ</name>
<organism evidence="2">
    <name type="scientific">invertebrate metagenome</name>
    <dbReference type="NCBI Taxonomy" id="1711999"/>
    <lineage>
        <taxon>unclassified sequences</taxon>
        <taxon>metagenomes</taxon>
        <taxon>organismal metagenomes</taxon>
    </lineage>
</organism>
<dbReference type="InterPro" id="IPR023753">
    <property type="entry name" value="FAD/NAD-binding_dom"/>
</dbReference>
<dbReference type="Gene3D" id="1.10.1060.10">
    <property type="entry name" value="Alpha-helical ferredoxin"/>
    <property type="match status" value="1"/>
</dbReference>
<protein>
    <submittedName>
        <fullName evidence="2">Protein similar to glutamate synthase [NADPH] small chain, clustered with sulfite reductase</fullName>
    </submittedName>
</protein>
<dbReference type="Pfam" id="PF12838">
    <property type="entry name" value="Fer4_7"/>
    <property type="match status" value="1"/>
</dbReference>
<dbReference type="Gene3D" id="3.30.70.20">
    <property type="match status" value="1"/>
</dbReference>
<dbReference type="InterPro" id="IPR028261">
    <property type="entry name" value="DPD_II"/>
</dbReference>
<evidence type="ECO:0000259" key="1">
    <source>
        <dbReference type="PROSITE" id="PS51379"/>
    </source>
</evidence>
<dbReference type="NCBIfam" id="NF009410">
    <property type="entry name" value="PRK12771.1"/>
    <property type="match status" value="1"/>
</dbReference>
<feature type="domain" description="4Fe-4S ferredoxin-type" evidence="1">
    <location>
        <begin position="612"/>
        <end position="641"/>
    </location>
</feature>
<dbReference type="Pfam" id="PF14691">
    <property type="entry name" value="Fer4_20"/>
    <property type="match status" value="1"/>
</dbReference>
<dbReference type="PROSITE" id="PS51379">
    <property type="entry name" value="4FE4S_FER_2"/>
    <property type="match status" value="1"/>
</dbReference>
<reference evidence="2" key="1">
    <citation type="submission" date="2018-10" db="EMBL/GenBank/DDBJ databases">
        <authorList>
            <person name="Gruber-Vodicka H."/>
            <person name="Jaeckle O."/>
        </authorList>
    </citation>
    <scope>NUCLEOTIDE SEQUENCE</scope>
</reference>
<dbReference type="SUPFAM" id="SSF46548">
    <property type="entry name" value="alpha-helical ferredoxin"/>
    <property type="match status" value="2"/>
</dbReference>
<dbReference type="AlphaFoldDB" id="A0A484H6W6"/>
<proteinExistence type="predicted"/>
<evidence type="ECO:0000313" key="2">
    <source>
        <dbReference type="EMBL" id="VBB69829.1"/>
    </source>
</evidence>
<accession>A0A484H6W6</accession>
<dbReference type="InterPro" id="IPR009051">
    <property type="entry name" value="Helical_ferredxn"/>
</dbReference>
<dbReference type="InterPro" id="IPR017896">
    <property type="entry name" value="4Fe4S_Fe-S-bd"/>
</dbReference>
<dbReference type="PANTHER" id="PTHR42783:SF3">
    <property type="entry name" value="GLUTAMATE SYNTHASE [NADPH] SMALL CHAIN-RELATED"/>
    <property type="match status" value="1"/>
</dbReference>
<dbReference type="EMBL" id="LR026963">
    <property type="protein sequence ID" value="VBB69829.1"/>
    <property type="molecule type" value="Genomic_DNA"/>
</dbReference>
<sequence length="643" mass="71265">MSEGALTFRRFKDGDNIQYRHSERIVVDGYSHKCPTYIHRTPPCQGSCPSGHDIRGWLSIVRGLDKPASGMSWQEYAFRRMAEANPFPAIMGRVCPAPCQDGCNRNMVEEHVGINSVEQFVGDWAIANKITFSPPTKETGKKVAVIGGGPGGLAAAYFLRCRGHAVTIFESYASLGGMMRFGIPGYRTPKDVLDAEIQRILDMGVEIRLNTRVGTDIPMSQLEKDFDSIFWAIGAQSGNTLGIAGGEASNCVSGVSFLRAFNENRLQHLHGRVLVIGGGDTAMDVAAVARRIGHIDHVSEKDRPENVILGYTAHDVASVARREGADVWIIYRRHITKMPATQHELDSVQKEGVLIKESLVPLEVICDPDGRATALRVMPVEWEGNTMIPHQDKAFNIDCTLIVSAVGQGGDFTGIESLNNGRGLISADRFYRVSSHKGHFVGGDVIKPHLLTTAIGHARIACESIDTYLGSKELERRPKVDVHHFNLLGELHSRGLEPEPYQHGEVWGTNAANFAVHNFEDRSAHEIVTHERMFLGHFQHSAMNRRSEVSITEDEVLGNFRERFANLDEKKAVDEAKRCMSCGLCFECDECVIYCPQIAIYRVKKKERAMGRYVDTDYAKCIGCHICMDVCPSGYIQMGMGEE</sequence>
<dbReference type="PRINTS" id="PR00419">
    <property type="entry name" value="ADXRDTASE"/>
</dbReference>
<dbReference type="GO" id="GO:0051536">
    <property type="term" value="F:iron-sulfur cluster binding"/>
    <property type="evidence" value="ECO:0007669"/>
    <property type="project" value="InterPro"/>
</dbReference>
<dbReference type="PROSITE" id="PS00198">
    <property type="entry name" value="4FE4S_FER_1"/>
    <property type="match status" value="1"/>
</dbReference>
<dbReference type="PANTHER" id="PTHR42783">
    <property type="entry name" value="GLUTAMATE SYNTHASE [NADPH] SMALL CHAIN"/>
    <property type="match status" value="1"/>
</dbReference>
<dbReference type="Pfam" id="PF07992">
    <property type="entry name" value="Pyr_redox_2"/>
    <property type="match status" value="2"/>
</dbReference>
<dbReference type="Gene3D" id="3.50.50.60">
    <property type="entry name" value="FAD/NAD(P)-binding domain"/>
    <property type="match status" value="2"/>
</dbReference>
<dbReference type="GO" id="GO:0016491">
    <property type="term" value="F:oxidoreductase activity"/>
    <property type="evidence" value="ECO:0007669"/>
    <property type="project" value="InterPro"/>
</dbReference>
<dbReference type="InterPro" id="IPR036188">
    <property type="entry name" value="FAD/NAD-bd_sf"/>
</dbReference>
<dbReference type="InterPro" id="IPR017900">
    <property type="entry name" value="4Fe4S_Fe_S_CS"/>
</dbReference>